<dbReference type="GO" id="GO:0008270">
    <property type="term" value="F:zinc ion binding"/>
    <property type="evidence" value="ECO:0007669"/>
    <property type="project" value="InterPro"/>
</dbReference>
<sequence>MNYQIAKKIDIVSYLKKIGKEPEKIRGNTAWFLSILRNETTASLKVDINKNLWYDFGAGIGGTIIDLLIHLHNFTAKEALDVLSNDTFLFHQQERPFKKEIKYSIKKVTDLDNEKLLAYLDERKINLDFARRFCCQVHYTFDNKKEYYAIGFKNDHGSYEVRNEFFKGCLGRKAITTIINNSQIVSLFESWSDFLSYLTLKKKVPNENYIILNSTSMVKNAVELVKENSKIRVFFDNDEAGNKATSFLLNSIKGKVIDYRIHYKKYNDLNEFLLARS</sequence>
<dbReference type="Gene3D" id="3.90.580.10">
    <property type="entry name" value="Zinc finger, CHC2-type domain"/>
    <property type="match status" value="1"/>
</dbReference>
<keyword evidence="2" id="KW-1185">Reference proteome</keyword>
<dbReference type="Gene3D" id="3.40.1360.10">
    <property type="match status" value="1"/>
</dbReference>
<dbReference type="PANTHER" id="PTHR30313">
    <property type="entry name" value="DNA PRIMASE"/>
    <property type="match status" value="1"/>
</dbReference>
<dbReference type="Proteomes" id="UP000182114">
    <property type="component" value="Unassembled WGS sequence"/>
</dbReference>
<evidence type="ECO:0000313" key="1">
    <source>
        <dbReference type="EMBL" id="SDF26528.1"/>
    </source>
</evidence>
<dbReference type="AlphaFoldDB" id="A0A1G7JNJ2"/>
<gene>
    <name evidence="1" type="ORF">SAMN04487992_11023</name>
</gene>
<proteinExistence type="predicted"/>
<dbReference type="GO" id="GO:0003677">
    <property type="term" value="F:DNA binding"/>
    <property type="evidence" value="ECO:0007669"/>
    <property type="project" value="InterPro"/>
</dbReference>
<dbReference type="EMBL" id="FNBD01000010">
    <property type="protein sequence ID" value="SDF26528.1"/>
    <property type="molecule type" value="Genomic_DNA"/>
</dbReference>
<reference evidence="2" key="1">
    <citation type="submission" date="2016-10" db="EMBL/GenBank/DDBJ databases">
        <authorList>
            <person name="Varghese N."/>
            <person name="Submissions S."/>
        </authorList>
    </citation>
    <scope>NUCLEOTIDE SEQUENCE [LARGE SCALE GENOMIC DNA]</scope>
    <source>
        <strain evidence="2">DSM 24729</strain>
    </source>
</reference>
<dbReference type="PANTHER" id="PTHR30313:SF2">
    <property type="entry name" value="DNA PRIMASE"/>
    <property type="match status" value="1"/>
</dbReference>
<protein>
    <submittedName>
        <fullName evidence="1">Toprim-like</fullName>
    </submittedName>
</protein>
<dbReference type="SUPFAM" id="SSF57783">
    <property type="entry name" value="Zinc beta-ribbon"/>
    <property type="match status" value="1"/>
</dbReference>
<evidence type="ECO:0000313" key="2">
    <source>
        <dbReference type="Proteomes" id="UP000182114"/>
    </source>
</evidence>
<dbReference type="Pfam" id="PF13155">
    <property type="entry name" value="Toprim_2"/>
    <property type="match status" value="1"/>
</dbReference>
<name>A0A1G7JNJ2_9FLAO</name>
<dbReference type="GO" id="GO:0005737">
    <property type="term" value="C:cytoplasm"/>
    <property type="evidence" value="ECO:0007669"/>
    <property type="project" value="TreeGrafter"/>
</dbReference>
<dbReference type="InterPro" id="IPR036977">
    <property type="entry name" value="DNA_primase_Znf_CHC2"/>
</dbReference>
<organism evidence="1 2">
    <name type="scientific">Cellulophaga baltica</name>
    <dbReference type="NCBI Taxonomy" id="76594"/>
    <lineage>
        <taxon>Bacteria</taxon>
        <taxon>Pseudomonadati</taxon>
        <taxon>Bacteroidota</taxon>
        <taxon>Flavobacteriia</taxon>
        <taxon>Flavobacteriales</taxon>
        <taxon>Flavobacteriaceae</taxon>
        <taxon>Cellulophaga</taxon>
    </lineage>
</organism>
<dbReference type="GO" id="GO:0006269">
    <property type="term" value="P:DNA replication, synthesis of primer"/>
    <property type="evidence" value="ECO:0007669"/>
    <property type="project" value="TreeGrafter"/>
</dbReference>
<dbReference type="InterPro" id="IPR050219">
    <property type="entry name" value="DnaG_primase"/>
</dbReference>
<accession>A0A1G7JNJ2</accession>
<dbReference type="RefSeq" id="WP_074539006.1">
    <property type="nucleotide sequence ID" value="NZ_FNBD01000010.1"/>
</dbReference>